<evidence type="ECO:0000313" key="5">
    <source>
        <dbReference type="EMBL" id="CAI8014127.1"/>
    </source>
</evidence>
<dbReference type="GO" id="GO:0005739">
    <property type="term" value="C:mitochondrion"/>
    <property type="evidence" value="ECO:0007669"/>
    <property type="project" value="TreeGrafter"/>
</dbReference>
<comment type="similarity">
    <text evidence="1 3">Belongs to the class-III pyridoxal-phosphate-dependent aminotransferase family.</text>
</comment>
<evidence type="ECO:0000313" key="6">
    <source>
        <dbReference type="Proteomes" id="UP001174909"/>
    </source>
</evidence>
<dbReference type="InterPro" id="IPR015421">
    <property type="entry name" value="PyrdxlP-dep_Trfase_major"/>
</dbReference>
<sequence length="321" mass="35647">MEERQVSRKEERGAEKSAIEEQESAANEGKMAVSYALFASHVYINCLLCLRSPRDSGEVHFVRGEKQYLFDEKGQKYLDIGNSTPHVGHCHPTVVSVAARQMAELNTNTRFINDRMITFAEKLTSSLPDPLSKCIFVNSRSEANDLALRIAEVATGHTHAISITGCYHGHLQSLTALRGDYPSSDCSQAPTPDMYRGKYRDIETAARQYAGEVQHIIDRQTADGKHISCFIHETVLTHAGMIHLPRGYLPAVYKSAETLALCMPSSKQNQTALKLFGNCTALKRVGARQEWCVYAGEAESGLERLGDGILGIRPQEWFQIS</sequence>
<dbReference type="Pfam" id="PF00202">
    <property type="entry name" value="Aminotran_3"/>
    <property type="match status" value="1"/>
</dbReference>
<dbReference type="PANTHER" id="PTHR45688">
    <property type="match status" value="1"/>
</dbReference>
<dbReference type="Gene3D" id="3.40.640.10">
    <property type="entry name" value="Type I PLP-dependent aspartate aminotransferase-like (Major domain)"/>
    <property type="match status" value="1"/>
</dbReference>
<reference evidence="5" key="1">
    <citation type="submission" date="2023-03" db="EMBL/GenBank/DDBJ databases">
        <authorList>
            <person name="Steffen K."/>
            <person name="Cardenas P."/>
        </authorList>
    </citation>
    <scope>NUCLEOTIDE SEQUENCE</scope>
</reference>
<gene>
    <name evidence="5" type="ORF">GBAR_LOCUS8861</name>
</gene>
<dbReference type="SUPFAM" id="SSF53383">
    <property type="entry name" value="PLP-dependent transferases"/>
    <property type="match status" value="1"/>
</dbReference>
<dbReference type="InterPro" id="IPR015424">
    <property type="entry name" value="PyrdxlP-dep_Trfase"/>
</dbReference>
<protein>
    <submittedName>
        <fullName evidence="5">Ethanolamine-phosphate phospho-lyase</fullName>
    </submittedName>
</protein>
<dbReference type="EMBL" id="CASHTH010001336">
    <property type="protein sequence ID" value="CAI8014127.1"/>
    <property type="molecule type" value="Genomic_DNA"/>
</dbReference>
<evidence type="ECO:0000256" key="1">
    <source>
        <dbReference type="ARBA" id="ARBA00008954"/>
    </source>
</evidence>
<dbReference type="Proteomes" id="UP001174909">
    <property type="component" value="Unassembled WGS sequence"/>
</dbReference>
<dbReference type="InterPro" id="IPR015422">
    <property type="entry name" value="PyrdxlP-dep_Trfase_small"/>
</dbReference>
<dbReference type="Gene3D" id="3.90.1150.10">
    <property type="entry name" value="Aspartate Aminotransferase, domain 1"/>
    <property type="match status" value="1"/>
</dbReference>
<comment type="caution">
    <text evidence="5">The sequence shown here is derived from an EMBL/GenBank/DDBJ whole genome shotgun (WGS) entry which is preliminary data.</text>
</comment>
<proteinExistence type="inferred from homology"/>
<evidence type="ECO:0000256" key="3">
    <source>
        <dbReference type="RuleBase" id="RU003560"/>
    </source>
</evidence>
<evidence type="ECO:0000256" key="2">
    <source>
        <dbReference type="ARBA" id="ARBA00022898"/>
    </source>
</evidence>
<dbReference type="GO" id="GO:0008483">
    <property type="term" value="F:transaminase activity"/>
    <property type="evidence" value="ECO:0007669"/>
    <property type="project" value="InterPro"/>
</dbReference>
<keyword evidence="2 3" id="KW-0663">Pyridoxal phosphate</keyword>
<feature type="compositionally biased region" description="Basic and acidic residues" evidence="4">
    <location>
        <begin position="1"/>
        <end position="19"/>
    </location>
</feature>
<evidence type="ECO:0000256" key="4">
    <source>
        <dbReference type="SAM" id="MobiDB-lite"/>
    </source>
</evidence>
<organism evidence="5 6">
    <name type="scientific">Geodia barretti</name>
    <name type="common">Barrett's horny sponge</name>
    <dbReference type="NCBI Taxonomy" id="519541"/>
    <lineage>
        <taxon>Eukaryota</taxon>
        <taxon>Metazoa</taxon>
        <taxon>Porifera</taxon>
        <taxon>Demospongiae</taxon>
        <taxon>Heteroscleromorpha</taxon>
        <taxon>Tetractinellida</taxon>
        <taxon>Astrophorina</taxon>
        <taxon>Geodiidae</taxon>
        <taxon>Geodia</taxon>
    </lineage>
</organism>
<name>A0AA35WHP7_GEOBA</name>
<dbReference type="PANTHER" id="PTHR45688:SF13">
    <property type="entry name" value="ALANINE--GLYOXYLATE AMINOTRANSFERASE 2-LIKE"/>
    <property type="match status" value="1"/>
</dbReference>
<feature type="region of interest" description="Disordered" evidence="4">
    <location>
        <begin position="1"/>
        <end position="25"/>
    </location>
</feature>
<dbReference type="AlphaFoldDB" id="A0AA35WHP7"/>
<dbReference type="InterPro" id="IPR005814">
    <property type="entry name" value="Aminotrans_3"/>
</dbReference>
<keyword evidence="6" id="KW-1185">Reference proteome</keyword>
<dbReference type="GO" id="GO:0030170">
    <property type="term" value="F:pyridoxal phosphate binding"/>
    <property type="evidence" value="ECO:0007669"/>
    <property type="project" value="InterPro"/>
</dbReference>
<accession>A0AA35WHP7</accession>